<feature type="domain" description="SRCR" evidence="15">
    <location>
        <begin position="763"/>
        <end position="863"/>
    </location>
</feature>
<dbReference type="FunFam" id="3.10.250.10:FF:000004">
    <property type="entry name" value="Scavenger receptor cysteine-rich type 1 protein M130"/>
    <property type="match status" value="1"/>
</dbReference>
<feature type="disulfide bond" evidence="13">
    <location>
        <begin position="73"/>
        <end position="83"/>
    </location>
</feature>
<feature type="domain" description="SRCR" evidence="15">
    <location>
        <begin position="513"/>
        <end position="618"/>
    </location>
</feature>
<evidence type="ECO:0000256" key="3">
    <source>
        <dbReference type="ARBA" id="ARBA00022729"/>
    </source>
</evidence>
<dbReference type="SMART" id="SM00202">
    <property type="entry name" value="SR"/>
    <property type="match status" value="8"/>
</dbReference>
<keyword evidence="4" id="KW-0677">Repeat</keyword>
<feature type="disulfide bond" evidence="13">
    <location>
        <begin position="692"/>
        <end position="702"/>
    </location>
</feature>
<dbReference type="SUPFAM" id="SSF56487">
    <property type="entry name" value="SRCR-like"/>
    <property type="match status" value="8"/>
</dbReference>
<dbReference type="Proteomes" id="UP000261520">
    <property type="component" value="Unplaced"/>
</dbReference>
<evidence type="ECO:0000256" key="8">
    <source>
        <dbReference type="ARBA" id="ARBA00023170"/>
    </source>
</evidence>
<dbReference type="PROSITE" id="PS00420">
    <property type="entry name" value="SRCR_1"/>
    <property type="match status" value="1"/>
</dbReference>
<dbReference type="Ensembl" id="ENSPMGT00000023827.1">
    <property type="protein sequence ID" value="ENSPMGP00000022374.1"/>
    <property type="gene ID" value="ENSPMGG00000018088.1"/>
</dbReference>
<feature type="disulfide bond" evidence="13">
    <location>
        <begin position="661"/>
        <end position="722"/>
    </location>
</feature>
<feature type="disulfide bond" evidence="13">
    <location>
        <begin position="174"/>
        <end position="184"/>
    </location>
</feature>
<name>A0A3B4B0Z8_9GOBI</name>
<feature type="domain" description="SRCR" evidence="15">
    <location>
        <begin position="208"/>
        <end position="303"/>
    </location>
</feature>
<keyword evidence="17" id="KW-1185">Reference proteome</keyword>
<feature type="domain" description="SRCR" evidence="15">
    <location>
        <begin position="6"/>
        <end position="100"/>
    </location>
</feature>
<protein>
    <recommendedName>
        <fullName evidence="12">Soluble scavenger receptor cysteine-rich domain-containing protein SSC5D</fullName>
    </recommendedName>
</protein>
<evidence type="ECO:0000259" key="15">
    <source>
        <dbReference type="PROSITE" id="PS50287"/>
    </source>
</evidence>
<evidence type="ECO:0000256" key="5">
    <source>
        <dbReference type="ARBA" id="ARBA00022989"/>
    </source>
</evidence>
<evidence type="ECO:0000256" key="12">
    <source>
        <dbReference type="ARBA" id="ARBA00069168"/>
    </source>
</evidence>
<evidence type="ECO:0000256" key="13">
    <source>
        <dbReference type="PROSITE-ProRule" id="PRU00196"/>
    </source>
</evidence>
<organism evidence="16 17">
    <name type="scientific">Periophthalmus magnuspinnatus</name>
    <dbReference type="NCBI Taxonomy" id="409849"/>
    <lineage>
        <taxon>Eukaryota</taxon>
        <taxon>Metazoa</taxon>
        <taxon>Chordata</taxon>
        <taxon>Craniata</taxon>
        <taxon>Vertebrata</taxon>
        <taxon>Euteleostomi</taxon>
        <taxon>Actinopterygii</taxon>
        <taxon>Neopterygii</taxon>
        <taxon>Teleostei</taxon>
        <taxon>Neoteleostei</taxon>
        <taxon>Acanthomorphata</taxon>
        <taxon>Gobiaria</taxon>
        <taxon>Gobiiformes</taxon>
        <taxon>Gobioidei</taxon>
        <taxon>Gobiidae</taxon>
        <taxon>Oxudercinae</taxon>
        <taxon>Periophthalmus</taxon>
    </lineage>
</organism>
<dbReference type="PRINTS" id="PR00258">
    <property type="entry name" value="SPERACTRCPTR"/>
</dbReference>
<feature type="disulfide bond" evidence="13">
    <location>
        <begin position="335"/>
        <end position="399"/>
    </location>
</feature>
<feature type="domain" description="SRCR" evidence="15">
    <location>
        <begin position="310"/>
        <end position="410"/>
    </location>
</feature>
<keyword evidence="6 14" id="KW-0472">Membrane</keyword>
<dbReference type="FunFam" id="3.10.250.10:FF:000009">
    <property type="entry name" value="WC1"/>
    <property type="match status" value="1"/>
</dbReference>
<evidence type="ECO:0000256" key="1">
    <source>
        <dbReference type="ARBA" id="ARBA00004167"/>
    </source>
</evidence>
<feature type="domain" description="SRCR" evidence="15">
    <location>
        <begin position="413"/>
        <end position="510"/>
    </location>
</feature>
<feature type="disulfide bond" evidence="13">
    <location>
        <begin position="648"/>
        <end position="712"/>
    </location>
</feature>
<feature type="disulfide bond" evidence="13">
    <location>
        <begin position="801"/>
        <end position="862"/>
    </location>
</feature>
<feature type="disulfide bond" evidence="13">
    <location>
        <begin position="788"/>
        <end position="852"/>
    </location>
</feature>
<feature type="transmembrane region" description="Helical" evidence="14">
    <location>
        <begin position="871"/>
        <end position="892"/>
    </location>
</feature>
<evidence type="ECO:0000256" key="10">
    <source>
        <dbReference type="ARBA" id="ARBA00058074"/>
    </source>
</evidence>
<evidence type="ECO:0000256" key="11">
    <source>
        <dbReference type="ARBA" id="ARBA00064153"/>
    </source>
</evidence>
<evidence type="ECO:0000256" key="4">
    <source>
        <dbReference type="ARBA" id="ARBA00022737"/>
    </source>
</evidence>
<comment type="subcellular location">
    <subcellularLocation>
        <location evidence="1">Membrane</location>
        <topology evidence="1">Single-pass membrane protein</topology>
    </subcellularLocation>
</comment>
<evidence type="ECO:0000313" key="17">
    <source>
        <dbReference type="Proteomes" id="UP000261520"/>
    </source>
</evidence>
<dbReference type="FunFam" id="3.10.250.10:FF:000007">
    <property type="entry name" value="Soluble scavenger receptor cysteine-rich domain-containing protein SSC5D"/>
    <property type="match status" value="2"/>
</dbReference>
<feature type="disulfide bond" evidence="13">
    <location>
        <begin position="276"/>
        <end position="286"/>
    </location>
</feature>
<dbReference type="STRING" id="409849.ENSPMGP00000022374"/>
<feature type="disulfide bond" evidence="13">
    <location>
        <begin position="832"/>
        <end position="842"/>
    </location>
</feature>
<keyword evidence="7 13" id="KW-1015">Disulfide bond</keyword>
<evidence type="ECO:0000256" key="6">
    <source>
        <dbReference type="ARBA" id="ARBA00023136"/>
    </source>
</evidence>
<dbReference type="PROSITE" id="PS50287">
    <property type="entry name" value="SRCR_2"/>
    <property type="match status" value="8"/>
</dbReference>
<dbReference type="InterPro" id="IPR036772">
    <property type="entry name" value="SRCR-like_dom_sf"/>
</dbReference>
<evidence type="ECO:0000256" key="14">
    <source>
        <dbReference type="SAM" id="Phobius"/>
    </source>
</evidence>
<keyword evidence="9" id="KW-0325">Glycoprotein</keyword>
<dbReference type="InterPro" id="IPR001190">
    <property type="entry name" value="SRCR"/>
</dbReference>
<dbReference type="PANTHER" id="PTHR48071:SF18">
    <property type="entry name" value="DELETED IN MALIGNANT BRAIN TUMORS 1 PROTEIN-RELATED"/>
    <property type="match status" value="1"/>
</dbReference>
<dbReference type="Gene3D" id="3.10.250.10">
    <property type="entry name" value="SRCR-like domain"/>
    <property type="match status" value="8"/>
</dbReference>
<dbReference type="FunFam" id="3.10.250.10:FF:000016">
    <property type="entry name" value="Scavenger receptor cysteine-rich protein type 12"/>
    <property type="match status" value="2"/>
</dbReference>
<dbReference type="Pfam" id="PF00530">
    <property type="entry name" value="SRCR"/>
    <property type="match status" value="8"/>
</dbReference>
<feature type="disulfide bond" evidence="13">
    <location>
        <begin position="348"/>
        <end position="409"/>
    </location>
</feature>
<reference evidence="16" key="2">
    <citation type="submission" date="2025-09" db="UniProtKB">
        <authorList>
            <consortium name="Ensembl"/>
        </authorList>
    </citation>
    <scope>IDENTIFICATION</scope>
</reference>
<evidence type="ECO:0000313" key="16">
    <source>
        <dbReference type="Ensembl" id="ENSPMGP00000022374.1"/>
    </source>
</evidence>
<sequence>MFAEYLRLVNGSNHCSGRVEIFRNGHWKRVCSLDWGEKEASIICKELHCGPPDLSQTLLFGAAAVEGGVKTSCAGNETSFSKCSHQELQERCVDATVVCSNRKPIRVVNGTTRCSGRVEIYHAGQWGTICDDHWGMQEANVACRELDCGNAVAVKYKAFYGKGTDQVWMDDIDCTGRENALSECPHRGFGENDCDHNEDAGLVCSESVRLINGTDRCSGRLEVFHNGQWSKICNSNWGSTQAKIVCRELECGAPQQLHETLNFGDSGAQRGYTASCSGSVDSISQCRIQESRGSCDGVFLSCAGKNLFLVRLANGTGRCSGRVEVFHDGQWGTVCDDMWDIHEAEVVCRAMDCGSAQMVTFSAFFGQGDGNIWLDDLNCLGNESSLVHCQHPSFGENNCGHGEDAGVICSENIRLTNGTDQCSGQVEIYHNEMWSAAVNVNWGMNEGTVICREMNCGDALSVSASGSRNELLGGVKVSCSGRESAVTECTLRQYTRTGSGHLGQASVVCSGNVKLMDGPNRCAGRVEVYKNGQWGNVCGESWDLNDASVVCQQLKCGKEHRISTAPDYGHGSGQVWVEQIECSGRETAISQCPQNPFVDRTSLHHTQGFIWQKNVSCNSILNVRLAEGSDACSGRVEVLSGAVWATVCDVDWTLEKAEVVCETIECGYAVNAPGEAHFNPGTGLVIDSINPCFTNKTNLQNCVKNGFKTSTCGHERDAGVVCAGIESSFIFTFLLQSRNDINSLRTNVTKIKCTIQHKIRTSIRVVGGSYSCSGRVEIFHKGQWGTVCDDDWTLQNAKVVCRQLGCGQELSALTNAHFGAGEGPIWLDNVECTGDELALSQCTHPNYGINNCGHNEDASVICLDGSSSSTVSGIIAGVVVLVIVLVIGYMLWRRRRWGAGR</sequence>
<keyword evidence="8" id="KW-0675">Receptor</keyword>
<keyword evidence="5 14" id="KW-1133">Transmembrane helix</keyword>
<comment type="function">
    <text evidence="10">Binds to extracellular matrix proteins. Binds to pathogen-associated molecular patterns (PAMPs) present on the cell walls of Gram-positive and Gram-negative bacteria and fungi, behaving as a pattern recognition receptor (PRR). Induces bacterial and fungal aggregation and subsequent inhibition of PAMP-induced cytokine release. Does not possess intrinsic bactericidal activity. May play a role in the innate defense and homeostasis of certain epithelial surfaces.</text>
</comment>
<feature type="disulfide bond" evidence="13">
    <location>
        <begin position="582"/>
        <end position="592"/>
    </location>
</feature>
<evidence type="ECO:0000256" key="2">
    <source>
        <dbReference type="ARBA" id="ARBA00022692"/>
    </source>
</evidence>
<keyword evidence="2 14" id="KW-0812">Transmembrane</keyword>
<evidence type="ECO:0000256" key="7">
    <source>
        <dbReference type="ARBA" id="ARBA00023157"/>
    </source>
</evidence>
<evidence type="ECO:0000256" key="9">
    <source>
        <dbReference type="ARBA" id="ARBA00023180"/>
    </source>
</evidence>
<dbReference type="GO" id="GO:0016020">
    <property type="term" value="C:membrane"/>
    <property type="evidence" value="ECO:0007669"/>
    <property type="project" value="UniProtKB-SubCell"/>
</dbReference>
<feature type="domain" description="SRCR" evidence="15">
    <location>
        <begin position="623"/>
        <end position="723"/>
    </location>
</feature>
<feature type="disulfide bond" evidence="13">
    <location>
        <begin position="143"/>
        <end position="204"/>
    </location>
</feature>
<feature type="disulfide bond" evidence="13">
    <location>
        <begin position="479"/>
        <end position="489"/>
    </location>
</feature>
<comment type="subunit">
    <text evidence="11">Interacts with LGALS1 and laminin.</text>
</comment>
<feature type="domain" description="SRCR" evidence="15">
    <location>
        <begin position="105"/>
        <end position="205"/>
    </location>
</feature>
<proteinExistence type="predicted"/>
<comment type="caution">
    <text evidence="13">Lacks conserved residue(s) required for the propagation of feature annotation.</text>
</comment>
<dbReference type="AlphaFoldDB" id="A0A3B4B0Z8"/>
<dbReference type="PANTHER" id="PTHR48071">
    <property type="entry name" value="SRCR DOMAIN-CONTAINING PROTEIN"/>
    <property type="match status" value="1"/>
</dbReference>
<dbReference type="FunFam" id="3.10.250.10:FF:000006">
    <property type="entry name" value="neurotrypsin isoform X2"/>
    <property type="match status" value="2"/>
</dbReference>
<reference evidence="16" key="1">
    <citation type="submission" date="2025-08" db="UniProtKB">
        <authorList>
            <consortium name="Ensembl"/>
        </authorList>
    </citation>
    <scope>IDENTIFICATION</scope>
</reference>
<feature type="disulfide bond" evidence="13">
    <location>
        <begin position="379"/>
        <end position="389"/>
    </location>
</feature>
<keyword evidence="3" id="KW-0732">Signal</keyword>
<feature type="disulfide bond" evidence="13">
    <location>
        <begin position="130"/>
        <end position="194"/>
    </location>
</feature>
<accession>A0A3B4B0Z8</accession>